<evidence type="ECO:0000313" key="1">
    <source>
        <dbReference type="EMBL" id="MDK5169010.1"/>
    </source>
</evidence>
<evidence type="ECO:0000313" key="2">
    <source>
        <dbReference type="Proteomes" id="UP001174748"/>
    </source>
</evidence>
<dbReference type="Proteomes" id="UP001174748">
    <property type="component" value="Unassembled WGS sequence"/>
</dbReference>
<accession>A0ABT7G5H2</accession>
<name>A0ABT7G5H2_9GAMM</name>
<dbReference type="RefSeq" id="WP_285097898.1">
    <property type="nucleotide sequence ID" value="NZ_JARTOI010000001.1"/>
</dbReference>
<reference evidence="1" key="1">
    <citation type="submission" date="2023-01" db="EMBL/GenBank/DDBJ databases">
        <title>Genomic dissection of endemic carbapenem resistance: metallo-beta-lactamase gene dissemination through clonal, plasmid and integron transfer pathways.</title>
        <authorList>
            <person name="Macesic N."/>
        </authorList>
    </citation>
    <scope>NUCLEOTIDE SEQUENCE</scope>
    <source>
        <strain evidence="1">CPO382</strain>
    </source>
</reference>
<proteinExistence type="predicted"/>
<sequence>MMTFKVPVIMRKETQGYIEVIAESMDKAESVILSQSEIACIFNSYHVDDVSFLIVKNKVNNQKQNY</sequence>
<gene>
    <name evidence="1" type="ORF">P9921_00705</name>
</gene>
<dbReference type="EMBL" id="JARTOI010000001">
    <property type="protein sequence ID" value="MDK5169010.1"/>
    <property type="molecule type" value="Genomic_DNA"/>
</dbReference>
<keyword evidence="2" id="KW-1185">Reference proteome</keyword>
<comment type="caution">
    <text evidence="1">The sequence shown here is derived from an EMBL/GenBank/DDBJ whole genome shotgun (WGS) entry which is preliminary data.</text>
</comment>
<organism evidence="1 2">
    <name type="scientific">Serratia nevei</name>
    <dbReference type="NCBI Taxonomy" id="2703794"/>
    <lineage>
        <taxon>Bacteria</taxon>
        <taxon>Pseudomonadati</taxon>
        <taxon>Pseudomonadota</taxon>
        <taxon>Gammaproteobacteria</taxon>
        <taxon>Enterobacterales</taxon>
        <taxon>Yersiniaceae</taxon>
        <taxon>Serratia</taxon>
    </lineage>
</organism>
<protein>
    <submittedName>
        <fullName evidence="1">Uncharacterized protein</fullName>
    </submittedName>
</protein>